<feature type="binding site" evidence="9">
    <location>
        <position position="343"/>
    </location>
    <ligand>
        <name>Mg(2+)</name>
        <dbReference type="ChEBI" id="CHEBI:18420"/>
        <label>2</label>
    </ligand>
</feature>
<evidence type="ECO:0000256" key="7">
    <source>
        <dbReference type="ARBA" id="ARBA00022917"/>
    </source>
</evidence>
<dbReference type="NCBIfam" id="TIGR00458">
    <property type="entry name" value="aspS_nondisc"/>
    <property type="match status" value="1"/>
</dbReference>
<feature type="binding site" evidence="9">
    <location>
        <position position="199"/>
    </location>
    <ligand>
        <name>L-aspartate</name>
        <dbReference type="ChEBI" id="CHEBI:29991"/>
    </ligand>
</feature>
<keyword evidence="9" id="KW-0460">Magnesium</keyword>
<evidence type="ECO:0000256" key="2">
    <source>
        <dbReference type="ARBA" id="ARBA00005312"/>
    </source>
</evidence>
<reference evidence="11" key="1">
    <citation type="journal article" date="2017" name="Nature">
        <title>Asgard archaea illuminate the origin of eukaryotic cellular complexity.</title>
        <authorList>
            <person name="Zaremba-Niedzwiedzka K."/>
            <person name="Caceres E.F."/>
            <person name="Saw J.H."/>
            <person name="Backstrom D."/>
            <person name="Juzokaite L."/>
            <person name="Vancaester E."/>
            <person name="Seitz K.W."/>
            <person name="Anantharaman K."/>
            <person name="Starnawski P."/>
            <person name="Kjeldsen K.U."/>
            <person name="Scott M.B."/>
            <person name="Nunoura T."/>
            <person name="Banfield J.F."/>
            <person name="Schramm A."/>
            <person name="Baker B.J."/>
            <person name="Spang A."/>
            <person name="Ettema T.J.G."/>
        </authorList>
    </citation>
    <scope>NUCLEOTIDE SEQUENCE</scope>
    <source>
        <strain evidence="11">LCB_4</strain>
    </source>
</reference>
<feature type="region of interest" description="Aspartate" evidence="9">
    <location>
        <begin position="178"/>
        <end position="181"/>
    </location>
</feature>
<keyword evidence="8 9" id="KW-0030">Aminoacyl-tRNA synthetase</keyword>
<evidence type="ECO:0000256" key="6">
    <source>
        <dbReference type="ARBA" id="ARBA00022840"/>
    </source>
</evidence>
<evidence type="ECO:0000256" key="5">
    <source>
        <dbReference type="ARBA" id="ARBA00022741"/>
    </source>
</evidence>
<feature type="binding site" evidence="9">
    <location>
        <position position="156"/>
    </location>
    <ligand>
        <name>L-aspartate</name>
        <dbReference type="ChEBI" id="CHEBI:29991"/>
    </ligand>
</feature>
<dbReference type="HAMAP" id="MF_02075">
    <property type="entry name" value="Asp_tRNA_synth_type2"/>
    <property type="match status" value="1"/>
</dbReference>
<keyword evidence="6 9" id="KW-0067">ATP-binding</keyword>
<dbReference type="GO" id="GO:0003723">
    <property type="term" value="F:RNA binding"/>
    <property type="evidence" value="ECO:0007669"/>
    <property type="project" value="TreeGrafter"/>
</dbReference>
<dbReference type="GO" id="GO:0005829">
    <property type="term" value="C:cytosol"/>
    <property type="evidence" value="ECO:0007669"/>
    <property type="project" value="TreeGrafter"/>
</dbReference>
<evidence type="ECO:0000313" key="11">
    <source>
        <dbReference type="EMBL" id="WEU39678.1"/>
    </source>
</evidence>
<dbReference type="EC" id="6.1.1.23" evidence="9"/>
<feature type="binding site" evidence="9">
    <location>
        <position position="340"/>
    </location>
    <ligand>
        <name>Mg(2+)</name>
        <dbReference type="ChEBI" id="CHEBI:18420"/>
        <label>2</label>
    </ligand>
</feature>
<comment type="subcellular location">
    <subcellularLocation>
        <location evidence="1 9">Cytoplasm</location>
    </subcellularLocation>
</comment>
<comment type="catalytic activity">
    <reaction evidence="9">
        <text>tRNA(Asx) + L-aspartate + ATP = L-aspartyl-tRNA(Asx) + AMP + diphosphate</text>
        <dbReference type="Rhea" id="RHEA:18349"/>
        <dbReference type="Rhea" id="RHEA-COMP:9710"/>
        <dbReference type="Rhea" id="RHEA-COMP:9711"/>
        <dbReference type="ChEBI" id="CHEBI:29991"/>
        <dbReference type="ChEBI" id="CHEBI:30616"/>
        <dbReference type="ChEBI" id="CHEBI:33019"/>
        <dbReference type="ChEBI" id="CHEBI:78442"/>
        <dbReference type="ChEBI" id="CHEBI:78516"/>
        <dbReference type="ChEBI" id="CHEBI:456215"/>
        <dbReference type="EC" id="6.1.1.23"/>
    </reaction>
</comment>
<accession>A0AAF0D148</accession>
<feature type="binding site" evidence="9">
    <location>
        <position position="340"/>
    </location>
    <ligand>
        <name>ATP</name>
        <dbReference type="ChEBI" id="CHEBI:30616"/>
    </ligand>
</feature>
<comment type="similarity">
    <text evidence="2 9">Belongs to the class-II aminoacyl-tRNA synthetase family. Type 2 subfamily.</text>
</comment>
<evidence type="ECO:0000256" key="4">
    <source>
        <dbReference type="ARBA" id="ARBA00022598"/>
    </source>
</evidence>
<keyword evidence="9" id="KW-0479">Metal-binding</keyword>
<dbReference type="GO" id="GO:0017101">
    <property type="term" value="C:aminoacyl-tRNA synthetase multienzyme complex"/>
    <property type="evidence" value="ECO:0007669"/>
    <property type="project" value="TreeGrafter"/>
</dbReference>
<dbReference type="Gene3D" id="3.30.930.10">
    <property type="entry name" value="Bira Bifunctional Protein, Domain 2"/>
    <property type="match status" value="1"/>
</dbReference>
<reference evidence="11" key="2">
    <citation type="journal article" date="2022" name="Nat. Microbiol.">
        <title>A closed Candidatus Odinarchaeum chromosome exposes Asgard archaeal viruses.</title>
        <authorList>
            <person name="Tamarit D."/>
            <person name="Caceres E.F."/>
            <person name="Krupovic M."/>
            <person name="Nijland R."/>
            <person name="Eme L."/>
            <person name="Robinson N.P."/>
            <person name="Ettema T.J.G."/>
        </authorList>
    </citation>
    <scope>NUCLEOTIDE SEQUENCE</scope>
    <source>
        <strain evidence="11">LCB_4</strain>
    </source>
</reference>
<sequence length="417" mass="47958">MAGCEVKLLGWVEVKRDLGKIKFIILRDYKGKIQVTIPPASNQELADIFSKLSREDVISVSGVVKNTPQAPNGVEILPKDINIINKAVTPLPLELTGKVKVELDTRLDYRILDLRTARSNAIFKINNVMLIAIRNFFIENDFIEVQTPKIIASATEGGTELFPVAYFDKEAFLAQSPQLYKEQLTSVFEKVYEIAPVFRAEESNTTRHLSEIVMLDMEAAFHDYNDIMNFCERLLDRVFKEIIDKCQDELSILKQKLQRPKTPYKRYSYSEIIEILESNGVEIKWGDDIDTFALRKLGELIKEPYFIKDWPTKNKPFYISPRKDNPEISESFDLMYSWLELASGGTRIHQKELLVDRIKEKGMRPESFDFHIKTFDWGMPPHAGCGIGLARLLMAVAGLENIREAVLFPRDRYRLTP</sequence>
<comment type="cofactor">
    <cofactor evidence="9">
        <name>Mg(2+)</name>
        <dbReference type="ChEBI" id="CHEBI:18420"/>
    </cofactor>
    <text evidence="9">Binds 3 Mg(2+) cations per subunit. The strongest magnesium site (Mg1) is bound to the beta- and gamma-phosphates of ATP and four water molecules complete its coordination sphere.</text>
</comment>
<keyword evidence="3 9" id="KW-0963">Cytoplasm</keyword>
<dbReference type="GO" id="GO:0004815">
    <property type="term" value="F:aspartate-tRNA ligase activity"/>
    <property type="evidence" value="ECO:0007669"/>
    <property type="project" value="UniProtKB-UniRule"/>
</dbReference>
<dbReference type="GO" id="GO:0006422">
    <property type="term" value="P:aspartyl-tRNA aminoacylation"/>
    <property type="evidence" value="ECO:0007669"/>
    <property type="project" value="UniProtKB-UniRule"/>
</dbReference>
<evidence type="ECO:0000256" key="9">
    <source>
        <dbReference type="HAMAP-Rule" id="MF_02075"/>
    </source>
</evidence>
<dbReference type="EMBL" id="CP091871">
    <property type="protein sequence ID" value="WEU39678.1"/>
    <property type="molecule type" value="Genomic_DNA"/>
</dbReference>
<proteinExistence type="inferred from homology"/>
<dbReference type="GO" id="GO:0000287">
    <property type="term" value="F:magnesium ion binding"/>
    <property type="evidence" value="ECO:0007669"/>
    <property type="project" value="UniProtKB-UniRule"/>
</dbReference>
<dbReference type="GO" id="GO:0050560">
    <property type="term" value="F:aspartate-tRNA(Asn) ligase activity"/>
    <property type="evidence" value="ECO:0007669"/>
    <property type="project" value="UniProtKB-EC"/>
</dbReference>
<dbReference type="InterPro" id="IPR004523">
    <property type="entry name" value="Asp-tRNA_synthase_2"/>
</dbReference>
<dbReference type="NCBIfam" id="NF003483">
    <property type="entry name" value="PRK05159.1"/>
    <property type="match status" value="1"/>
</dbReference>
<dbReference type="PANTHER" id="PTHR43450">
    <property type="entry name" value="ASPARTYL-TRNA SYNTHETASE"/>
    <property type="match status" value="1"/>
</dbReference>
<feature type="binding site" evidence="9">
    <location>
        <begin position="199"/>
        <end position="201"/>
    </location>
    <ligand>
        <name>ATP</name>
        <dbReference type="ChEBI" id="CHEBI:30616"/>
    </ligand>
</feature>
<feature type="binding site" evidence="9">
    <location>
        <position position="347"/>
    </location>
    <ligand>
        <name>L-aspartate</name>
        <dbReference type="ChEBI" id="CHEBI:29991"/>
    </ligand>
</feature>
<dbReference type="InterPro" id="IPR002312">
    <property type="entry name" value="Asp/Asn-tRNA-synth_IIb"/>
</dbReference>
<name>A0AAF0D148_ODILC</name>
<evidence type="ECO:0000256" key="1">
    <source>
        <dbReference type="ARBA" id="ARBA00004496"/>
    </source>
</evidence>
<evidence type="ECO:0000256" key="8">
    <source>
        <dbReference type="ARBA" id="ARBA00023146"/>
    </source>
</evidence>
<dbReference type="Pfam" id="PF00152">
    <property type="entry name" value="tRNA-synt_2"/>
    <property type="match status" value="1"/>
</dbReference>
<dbReference type="Pfam" id="PF01336">
    <property type="entry name" value="tRNA_anti-codon"/>
    <property type="match status" value="1"/>
</dbReference>
<dbReference type="Gene3D" id="2.40.50.140">
    <property type="entry name" value="Nucleic acid-binding proteins"/>
    <property type="match status" value="1"/>
</dbReference>
<feature type="site" description="Important for tRNA non-discrimination" evidence="9">
    <location>
        <position position="71"/>
    </location>
</feature>
<comment type="caution">
    <text evidence="9">Lacks conserved residue(s) required for the propagation of feature annotation.</text>
</comment>
<dbReference type="KEGG" id="oyw:OdinLCB4_004110"/>
<dbReference type="InterPro" id="IPR012340">
    <property type="entry name" value="NA-bd_OB-fold"/>
</dbReference>
<feature type="domain" description="Aminoacyl-transfer RNA synthetases class-II family profile" evidence="10">
    <location>
        <begin position="123"/>
        <end position="417"/>
    </location>
</feature>
<keyword evidence="7 9" id="KW-0648">Protein biosynthesis</keyword>
<feature type="binding site" evidence="9">
    <location>
        <begin position="207"/>
        <end position="209"/>
    </location>
    <ligand>
        <name>ATP</name>
        <dbReference type="ChEBI" id="CHEBI:30616"/>
    </ligand>
</feature>
<dbReference type="InterPro" id="IPR006195">
    <property type="entry name" value="aa-tRNA-synth_II"/>
</dbReference>
<feature type="binding site" evidence="9">
    <location>
        <begin position="388"/>
        <end position="391"/>
    </location>
    <ligand>
        <name>ATP</name>
        <dbReference type="ChEBI" id="CHEBI:30616"/>
    </ligand>
</feature>
<comment type="subunit">
    <text evidence="9">Homodimer.</text>
</comment>
<dbReference type="PROSITE" id="PS50862">
    <property type="entry name" value="AA_TRNA_LIGASE_II"/>
    <property type="match status" value="1"/>
</dbReference>
<dbReference type="Proteomes" id="UP000186851">
    <property type="component" value="Chromosome"/>
</dbReference>
<dbReference type="InterPro" id="IPR004364">
    <property type="entry name" value="Aa-tRNA-synt_II"/>
</dbReference>
<feature type="binding site" evidence="9">
    <location>
        <position position="343"/>
    </location>
    <ligand>
        <name>L-aspartate</name>
        <dbReference type="ChEBI" id="CHEBI:29991"/>
    </ligand>
</feature>
<dbReference type="AlphaFoldDB" id="A0AAF0D148"/>
<dbReference type="FunFam" id="3.30.930.10:FF:000038">
    <property type="entry name" value="Aspartate--tRNA ligase"/>
    <property type="match status" value="1"/>
</dbReference>
<dbReference type="GO" id="GO:0005524">
    <property type="term" value="F:ATP binding"/>
    <property type="evidence" value="ECO:0007669"/>
    <property type="project" value="UniProtKB-UniRule"/>
</dbReference>
<dbReference type="CDD" id="cd00776">
    <property type="entry name" value="AsxRS_core"/>
    <property type="match status" value="1"/>
</dbReference>
<keyword evidence="5 9" id="KW-0547">Nucleotide-binding</keyword>
<dbReference type="InterPro" id="IPR004365">
    <property type="entry name" value="NA-bd_OB_tRNA"/>
</dbReference>
<evidence type="ECO:0000259" key="10">
    <source>
        <dbReference type="PROSITE" id="PS50862"/>
    </source>
</evidence>
<dbReference type="SUPFAM" id="SSF50249">
    <property type="entry name" value="Nucleic acid-binding proteins"/>
    <property type="match status" value="1"/>
</dbReference>
<protein>
    <recommendedName>
        <fullName evidence="9">Aspartate--tRNA(Asp/Asn) ligase</fullName>
        <ecNumber evidence="9">6.1.1.23</ecNumber>
    </recommendedName>
    <alternativeName>
        <fullName evidence="9">Aspartyl-tRNA synthetase</fullName>
        <shortName evidence="9">AspRS</shortName>
    </alternativeName>
    <alternativeName>
        <fullName evidence="9">Non-discriminating aspartyl-tRNA synthetase</fullName>
        <shortName evidence="9">ND-AspRS</shortName>
    </alternativeName>
</protein>
<dbReference type="InterPro" id="IPR045864">
    <property type="entry name" value="aa-tRNA-synth_II/BPL/LPL"/>
</dbReference>
<dbReference type="SUPFAM" id="SSF55681">
    <property type="entry name" value="Class II aaRS and biotin synthetases"/>
    <property type="match status" value="1"/>
</dbReference>
<keyword evidence="4 9" id="KW-0436">Ligase</keyword>
<dbReference type="PRINTS" id="PR01042">
    <property type="entry name" value="TRNASYNTHASP"/>
</dbReference>
<organism evidence="11 12">
    <name type="scientific">Odinarchaeota yellowstonii (strain LCB_4)</name>
    <dbReference type="NCBI Taxonomy" id="1841599"/>
    <lineage>
        <taxon>Archaea</taxon>
        <taxon>Promethearchaeati</taxon>
        <taxon>Candidatus Odinarchaeota</taxon>
        <taxon>Candidatus Odinarchaeia</taxon>
        <taxon>Candidatus Odinarchaeales</taxon>
        <taxon>Candidatus Odinarchaeaceae</taxon>
        <taxon>Candidatus Odinarchaeum</taxon>
    </lineage>
</organism>
<gene>
    <name evidence="9 11" type="primary">aspS</name>
    <name evidence="11" type="ORF">OdinLCB4_004110</name>
</gene>
<feature type="binding site" evidence="9">
    <location>
        <position position="340"/>
    </location>
    <ligand>
        <name>Mg(2+)</name>
        <dbReference type="ChEBI" id="CHEBI:18420"/>
        <label>3</label>
    </ligand>
</feature>
<dbReference type="PANTHER" id="PTHR43450:SF1">
    <property type="entry name" value="ASPARTATE--TRNA LIGASE, CYTOPLASMIC"/>
    <property type="match status" value="1"/>
</dbReference>
<comment type="function">
    <text evidence="9">Aspartyl-tRNA synthetase with relaxed tRNA specificity since it is able to aspartylate not only its cognate tRNA(Asp) but also tRNA(Asn). Reaction proceeds in two steps: L-aspartate is first activated by ATP to form Asp-AMP and then transferred to the acceptor end of tRNA(Asp/Asn).</text>
</comment>
<evidence type="ECO:0000256" key="3">
    <source>
        <dbReference type="ARBA" id="ARBA00022490"/>
    </source>
</evidence>
<evidence type="ECO:0000313" key="12">
    <source>
        <dbReference type="Proteomes" id="UP000186851"/>
    </source>
</evidence>